<organism evidence="7 8">
    <name type="scientific">Scophthalmus maximus</name>
    <name type="common">Turbot</name>
    <name type="synonym">Psetta maxima</name>
    <dbReference type="NCBI Taxonomy" id="52904"/>
    <lineage>
        <taxon>Eukaryota</taxon>
        <taxon>Metazoa</taxon>
        <taxon>Chordata</taxon>
        <taxon>Craniata</taxon>
        <taxon>Vertebrata</taxon>
        <taxon>Euteleostomi</taxon>
        <taxon>Actinopterygii</taxon>
        <taxon>Neopterygii</taxon>
        <taxon>Teleostei</taxon>
        <taxon>Neoteleostei</taxon>
        <taxon>Acanthomorphata</taxon>
        <taxon>Carangaria</taxon>
        <taxon>Pleuronectiformes</taxon>
        <taxon>Pleuronectoidei</taxon>
        <taxon>Scophthalmidae</taxon>
        <taxon>Scophthalmus</taxon>
    </lineage>
</organism>
<dbReference type="GeneTree" id="ENSGT00530000063872"/>
<accession>A0A8D3DMT6</accession>
<proteinExistence type="predicted"/>
<sequence>MRRDHRVTGDALCDLSDPHHCSLFVFCSGATQFNKKPSESYKRIAPHTVRPTSENQGGQFSSEEQEKRTEAASNVLKKSAVRQRSYVFSAAQKYESKEKVPDTSPVKSSASFVAKRVELFDDDEGTKTPTPVSPPSPLPSPVTSVASAPNPRPRKIGETSVTAPVDVAADEPVAPKVQETTPAPVSVPQKDPFGGMKPGCTKVATPLPELLLPVFVEAVNAEPEDSDDSEQADTSLVKLTPALTTLVSTTPAAPAPVSPILTPTVPKSPAPASAVLTPTVPKSPAPASPFLTPTVPKSPAPAPVSPFLTPTVPKSSAPAPASAVLTPTVPKSPAPAPVSPILTPTVPKSPAPASPFLTPTVQKSSAPAPVSPFLTPTVPKSSAPAPASAVLTPTVPKSSAPASAVLTPTVPKSPAPAPVSPFLTPTVPKSSAPAPVSPVLTPTVPKSPAPAPVSPVLTPTVPKSPAPAPVSPVLTPTVPKSSAPAPVSPVLTPTVPKSPAPAPVSPVLTPTGPKSPGLLFAATAITVKTEPEPEKEPEPEPEPESQLSSKPSSSVHALAALYDSLIPFDTTSLKDEEPEQTEEEDEVSANSHATENSVATEPALSNCEPITDDLLSLDDGPEELAEPVPPSPGRWSQDLLSGLDSEADPAKTSGAMDLLANDVIPINTETRSLSMRREEWKPTDETAKEIQSLTETVTVTTKTVIITDRSEEDNSDPWSSRVTTVVTESSSADPFDPYPIGTTSPNSSSDLLQPLEDISINRAPTTFMECKDPSPEVHMIGNTQRSLTDDIIPINTNTTSLSTQRSWARTWETIPPQQINTDESQEPEPENQAGDQQTLIRFERKSSENDSPWDRWTSPTVYTITTGEEDEEEEEEEEEERSPEDTHMQTVTTVTTIREIHSEPEPAMDRHETSYSSTVVEEERRVPTPEPSTKKPFVYVKEYVNATELSSHNARDLMDSGSDYLTSSSTNYSYSSPSAYSRGSLSSACTFCGEQVGNDAKITIEHLNINCHPDCFKCGVCRKPMGDLLYSMFLHGGKVHCESCYSNASD</sequence>
<feature type="compositionally biased region" description="Low complexity" evidence="5">
    <location>
        <begin position="305"/>
        <end position="329"/>
    </location>
</feature>
<evidence type="ECO:0000259" key="6">
    <source>
        <dbReference type="PROSITE" id="PS50023"/>
    </source>
</evidence>
<dbReference type="SMART" id="SM00132">
    <property type="entry name" value="LIM"/>
    <property type="match status" value="1"/>
</dbReference>
<feature type="compositionally biased region" description="Polar residues" evidence="5">
    <location>
        <begin position="741"/>
        <end position="751"/>
    </location>
</feature>
<feature type="compositionally biased region" description="Low complexity" evidence="5">
    <location>
        <begin position="544"/>
        <end position="554"/>
    </location>
</feature>
<feature type="region of interest" description="Disordered" evidence="5">
    <location>
        <begin position="119"/>
        <end position="200"/>
    </location>
</feature>
<feature type="compositionally biased region" description="Low complexity" evidence="5">
    <location>
        <begin position="375"/>
        <end position="396"/>
    </location>
</feature>
<feature type="compositionally biased region" description="Low complexity" evidence="5">
    <location>
        <begin position="161"/>
        <end position="175"/>
    </location>
</feature>
<reference evidence="7" key="1">
    <citation type="submission" date="2023-05" db="EMBL/GenBank/DDBJ databases">
        <title>High-quality long-read genome of Scophthalmus maximus.</title>
        <authorList>
            <person name="Lien S."/>
            <person name="Martinez P."/>
        </authorList>
    </citation>
    <scope>NUCLEOTIDE SEQUENCE [LARGE SCALE GENOMIC DNA]</scope>
</reference>
<dbReference type="Ensembl" id="ENSSMAT00000046149.1">
    <property type="protein sequence ID" value="ENSSMAP00000060845.1"/>
    <property type="gene ID" value="ENSSMAG00000006559.2"/>
</dbReference>
<feature type="compositionally biased region" description="Acidic residues" evidence="5">
    <location>
        <begin position="867"/>
        <end position="882"/>
    </location>
</feature>
<feature type="compositionally biased region" description="Polar residues" evidence="5">
    <location>
        <begin position="588"/>
        <end position="599"/>
    </location>
</feature>
<keyword evidence="2 4" id="KW-0862">Zinc</keyword>
<dbReference type="GO" id="GO:0046872">
    <property type="term" value="F:metal ion binding"/>
    <property type="evidence" value="ECO:0007669"/>
    <property type="project" value="UniProtKB-KW"/>
</dbReference>
<evidence type="ECO:0000256" key="4">
    <source>
        <dbReference type="PROSITE-ProRule" id="PRU00125"/>
    </source>
</evidence>
<feature type="compositionally biased region" description="Polar residues" evidence="5">
    <location>
        <begin position="50"/>
        <end position="62"/>
    </location>
</feature>
<evidence type="ECO:0000256" key="2">
    <source>
        <dbReference type="ARBA" id="ARBA00022833"/>
    </source>
</evidence>
<dbReference type="Pfam" id="PF00412">
    <property type="entry name" value="LIM"/>
    <property type="match status" value="1"/>
</dbReference>
<dbReference type="PROSITE" id="PS50023">
    <property type="entry name" value="LIM_DOMAIN_2"/>
    <property type="match status" value="1"/>
</dbReference>
<dbReference type="AlphaFoldDB" id="A0A8D3DMT6"/>
<feature type="compositionally biased region" description="Basic and acidic residues" evidence="5">
    <location>
        <begin position="904"/>
        <end position="913"/>
    </location>
</feature>
<keyword evidence="1 4" id="KW-0479">Metal-binding</keyword>
<dbReference type="InterPro" id="IPR052621">
    <property type="entry name" value="Cell_Prolif/Cornif_Regul"/>
</dbReference>
<name>A0A8D3DMT6_SCOMX</name>
<keyword evidence="3 4" id="KW-0440">LIM domain</keyword>
<feature type="compositionally biased region" description="Low complexity" evidence="5">
    <location>
        <begin position="471"/>
        <end position="495"/>
    </location>
</feature>
<feature type="compositionally biased region" description="Low complexity" evidence="5">
    <location>
        <begin position="427"/>
        <end position="444"/>
    </location>
</feature>
<feature type="compositionally biased region" description="Basic and acidic residues" evidence="5">
    <location>
        <begin position="529"/>
        <end position="538"/>
    </location>
</feature>
<dbReference type="Gene3D" id="2.10.110.10">
    <property type="entry name" value="Cysteine Rich Protein"/>
    <property type="match status" value="1"/>
</dbReference>
<feature type="domain" description="LIM zinc-binding" evidence="6">
    <location>
        <begin position="987"/>
        <end position="1050"/>
    </location>
</feature>
<dbReference type="PROSITE" id="PS00478">
    <property type="entry name" value="LIM_DOMAIN_1"/>
    <property type="match status" value="1"/>
</dbReference>
<dbReference type="PANTHER" id="PTHR15468:SF2">
    <property type="entry name" value="ZINC FINGER PROTEIN 185"/>
    <property type="match status" value="1"/>
</dbReference>
<reference evidence="7" key="2">
    <citation type="submission" date="2025-08" db="UniProtKB">
        <authorList>
            <consortium name="Ensembl"/>
        </authorList>
    </citation>
    <scope>IDENTIFICATION</scope>
</reference>
<dbReference type="InterPro" id="IPR001781">
    <property type="entry name" value="Znf_LIM"/>
</dbReference>
<evidence type="ECO:0000256" key="5">
    <source>
        <dbReference type="SAM" id="MobiDB-lite"/>
    </source>
</evidence>
<feature type="region of interest" description="Disordered" evidence="5">
    <location>
        <begin position="709"/>
        <end position="752"/>
    </location>
</feature>
<protein>
    <submittedName>
        <fullName evidence="7">Zinc finger protein 185 with LIM domain</fullName>
    </submittedName>
</protein>
<feature type="region of interest" description="Disordered" evidence="5">
    <location>
        <begin position="427"/>
        <end position="656"/>
    </location>
</feature>
<feature type="compositionally biased region" description="Acidic residues" evidence="5">
    <location>
        <begin position="576"/>
        <end position="587"/>
    </location>
</feature>
<gene>
    <name evidence="7" type="primary">znf185</name>
</gene>
<feature type="region of interest" description="Disordered" evidence="5">
    <location>
        <begin position="266"/>
        <end position="415"/>
    </location>
</feature>
<feature type="compositionally biased region" description="Low complexity" evidence="5">
    <location>
        <begin position="719"/>
        <end position="731"/>
    </location>
</feature>
<evidence type="ECO:0000256" key="1">
    <source>
        <dbReference type="ARBA" id="ARBA00022723"/>
    </source>
</evidence>
<dbReference type="CDD" id="cd08368">
    <property type="entry name" value="LIM"/>
    <property type="match status" value="1"/>
</dbReference>
<feature type="region of interest" description="Disordered" evidence="5">
    <location>
        <begin position="45"/>
        <end position="76"/>
    </location>
</feature>
<evidence type="ECO:0000313" key="7">
    <source>
        <dbReference type="Ensembl" id="ENSSMAP00000060845.1"/>
    </source>
</evidence>
<feature type="compositionally biased region" description="Acidic residues" evidence="5">
    <location>
        <begin position="615"/>
        <end position="625"/>
    </location>
</feature>
<dbReference type="Proteomes" id="UP000694558">
    <property type="component" value="Chromosome 13"/>
</dbReference>
<feature type="compositionally biased region" description="Pro residues" evidence="5">
    <location>
        <begin position="131"/>
        <end position="140"/>
    </location>
</feature>
<evidence type="ECO:0000256" key="3">
    <source>
        <dbReference type="ARBA" id="ARBA00023038"/>
    </source>
</evidence>
<dbReference type="PANTHER" id="PTHR15468">
    <property type="entry name" value="ZNF185"/>
    <property type="match status" value="1"/>
</dbReference>
<feature type="region of interest" description="Disordered" evidence="5">
    <location>
        <begin position="865"/>
        <end position="891"/>
    </location>
</feature>
<evidence type="ECO:0000313" key="8">
    <source>
        <dbReference type="Proteomes" id="UP000694558"/>
    </source>
</evidence>
<feature type="region of interest" description="Disordered" evidence="5">
    <location>
        <begin position="904"/>
        <end position="933"/>
    </location>
</feature>